<protein>
    <submittedName>
        <fullName evidence="7">Fusaric acid resistance protein</fullName>
    </submittedName>
</protein>
<feature type="transmembrane region" description="Helical" evidence="5">
    <location>
        <begin position="138"/>
        <end position="159"/>
    </location>
</feature>
<reference evidence="7 8" key="1">
    <citation type="submission" date="2020-07" db="EMBL/GenBank/DDBJ databases">
        <title>Complete genome sequence of Mycolicibacterium litorale like strain isolated from cardiac implantable electronic device infection.</title>
        <authorList>
            <person name="Fukano H."/>
            <person name="Miyama H."/>
            <person name="Hoshino Y."/>
        </authorList>
    </citation>
    <scope>NUCLEOTIDE SEQUENCE [LARGE SCALE GENOMIC DNA]</scope>
    <source>
        <strain evidence="7 8">NIIDNTM18</strain>
    </source>
</reference>
<comment type="subcellular location">
    <subcellularLocation>
        <location evidence="1">Membrane</location>
        <topology evidence="1">Multi-pass membrane protein</topology>
    </subcellularLocation>
</comment>
<evidence type="ECO:0000256" key="5">
    <source>
        <dbReference type="SAM" id="Phobius"/>
    </source>
</evidence>
<feature type="transmembrane region" description="Helical" evidence="5">
    <location>
        <begin position="20"/>
        <end position="38"/>
    </location>
</feature>
<dbReference type="Pfam" id="PF13515">
    <property type="entry name" value="FUSC_2"/>
    <property type="match status" value="1"/>
</dbReference>
<proteinExistence type="predicted"/>
<feature type="transmembrane region" description="Helical" evidence="5">
    <location>
        <begin position="93"/>
        <end position="126"/>
    </location>
</feature>
<feature type="transmembrane region" description="Helical" evidence="5">
    <location>
        <begin position="381"/>
        <end position="402"/>
    </location>
</feature>
<dbReference type="InterPro" id="IPR049453">
    <property type="entry name" value="Memb_transporter_dom"/>
</dbReference>
<gene>
    <name evidence="7" type="ORF">NIIDNTM18_26640</name>
</gene>
<dbReference type="GO" id="GO:0016020">
    <property type="term" value="C:membrane"/>
    <property type="evidence" value="ECO:0007669"/>
    <property type="project" value="UniProtKB-SubCell"/>
</dbReference>
<keyword evidence="2 5" id="KW-0812">Transmembrane</keyword>
<accession>A0A6S6P5R8</accession>
<name>A0A6S6P5R8_9MYCO</name>
<evidence type="ECO:0000256" key="2">
    <source>
        <dbReference type="ARBA" id="ARBA00022692"/>
    </source>
</evidence>
<sequence length="657" mass="69014">MHVDSRMMDTVRLTTPGVGAVVRSLLGVLALTAVALYAISPTAAMWTAGAGIITGAIALQDTPGRRLPIVLISSAEVGAAALVGSLTTRYDVLFVAVVAFWCFVAGMQWALGANAGFVAAAAAGLLVITPPEAMSPPAVVATTALTVATGLLQAFLVWLRPPQRWRTQQHALTRAHRSLAQDARNLAGNTETPLDPAQLTWLREVFSNIPQHQRPKAYQLGYQLPERIAATLVALRRTDADLTELSSAAGEFLDAIAEHGVAAHRGADAALQRVDAAAAAVTGPGAGAAQRFAEQLHEAAVLRFGRLRGPDLKGSLRGSAAVLRRHLVSTSPVLRHAVRLAAATAVSVAVARFADLHEPYWLALTVLLVLRPESAHTYTRCAGRLAGIAAGILVASAMSVLWPPTGMVAAVSAAAFVGVAYAVWGFGYIAVSAALAAAVVFLLGIAEPVQSTEVLHRLLAVAMGGGLALIAHVTLPDDALIRLRQRAGELLMTEIDYAAMVVRAFVHELDRPADALAAAWQRAFRARAAFEAASGATRLQDPDQRQWLRSLRTALNAITGACTTMESSLPPEPVTLSPEFVAAVDDYVDALRGAPPNPATLWTVDLPELMAADRRVREVAHTVTGASSGARVLVAELTAITRSLAAITPIPEPTWAG</sequence>
<evidence type="ECO:0000313" key="7">
    <source>
        <dbReference type="EMBL" id="BCI53386.1"/>
    </source>
</evidence>
<dbReference type="Proteomes" id="UP000515734">
    <property type="component" value="Chromosome"/>
</dbReference>
<feature type="transmembrane region" description="Helical" evidence="5">
    <location>
        <begin position="422"/>
        <end position="446"/>
    </location>
</feature>
<feature type="transmembrane region" description="Helical" evidence="5">
    <location>
        <begin position="66"/>
        <end position="86"/>
    </location>
</feature>
<evidence type="ECO:0000256" key="4">
    <source>
        <dbReference type="ARBA" id="ARBA00023136"/>
    </source>
</evidence>
<keyword evidence="3 5" id="KW-1133">Transmembrane helix</keyword>
<feature type="transmembrane region" description="Helical" evidence="5">
    <location>
        <begin position="458"/>
        <end position="475"/>
    </location>
</feature>
<evidence type="ECO:0000259" key="6">
    <source>
        <dbReference type="Pfam" id="PF13515"/>
    </source>
</evidence>
<dbReference type="AlphaFoldDB" id="A0A6S6P5R8"/>
<dbReference type="EMBL" id="AP023287">
    <property type="protein sequence ID" value="BCI53386.1"/>
    <property type="molecule type" value="Genomic_DNA"/>
</dbReference>
<evidence type="ECO:0000256" key="3">
    <source>
        <dbReference type="ARBA" id="ARBA00022989"/>
    </source>
</evidence>
<keyword evidence="4 5" id="KW-0472">Membrane</keyword>
<evidence type="ECO:0000256" key="1">
    <source>
        <dbReference type="ARBA" id="ARBA00004141"/>
    </source>
</evidence>
<organism evidence="7 8">
    <name type="scientific">Mycolicibacterium litorale</name>
    <dbReference type="NCBI Taxonomy" id="758802"/>
    <lineage>
        <taxon>Bacteria</taxon>
        <taxon>Bacillati</taxon>
        <taxon>Actinomycetota</taxon>
        <taxon>Actinomycetes</taxon>
        <taxon>Mycobacteriales</taxon>
        <taxon>Mycobacteriaceae</taxon>
        <taxon>Mycolicibacterium</taxon>
    </lineage>
</organism>
<evidence type="ECO:0000313" key="8">
    <source>
        <dbReference type="Proteomes" id="UP000515734"/>
    </source>
</evidence>
<feature type="domain" description="Integral membrane bound transporter" evidence="6">
    <location>
        <begin position="347"/>
        <end position="470"/>
    </location>
</feature>